<sequence>MIALCLRTVCPIVLAAGFLLPAYAEEANYSIPIGDARTGSSLSKDRASLGLNIDVNKSWDELSTDEKSLWRKFVAMTDEKITPPFPTPNIRSLLRKLVSPQEYRSLNITSHREDVKLVVHVGDDGVVNAVDIMGAEKNGEMTLTDNEKVLAYTAIKALQSTRFSPAKMDGAPVASAFLYQAVQVVSH</sequence>
<reference evidence="2 3" key="1">
    <citation type="journal article" date="2004" name="Environ. Microbiol.">
        <title>Phylogeny-function analysis of (meta)genomic libraries: screening for expression of ribosomal RNA genes by large-insert library fluorescent in situ hybridization (LIL-FISH).</title>
        <authorList>
            <person name="Leveau J.H."/>
            <person name="Gerards S."/>
            <person name="de Boer W."/>
            <person name="van Veen J.A."/>
        </authorList>
    </citation>
    <scope>NUCLEOTIDE SEQUENCE [LARGE SCALE GENOMIC DNA]</scope>
    <source>
        <strain evidence="2 3">Ter331</strain>
    </source>
</reference>
<feature type="signal peptide" evidence="1">
    <location>
        <begin position="1"/>
        <end position="15"/>
    </location>
</feature>
<protein>
    <submittedName>
        <fullName evidence="2">Uncharacterized protein</fullName>
    </submittedName>
</protein>
<evidence type="ECO:0000256" key="1">
    <source>
        <dbReference type="SAM" id="SignalP"/>
    </source>
</evidence>
<gene>
    <name evidence="2" type="ordered locus">CFU_2198</name>
</gene>
<name>G0AK99_COLFT</name>
<reference evidence="2 3" key="4">
    <citation type="journal article" date="2010" name="Environ. Microbiol.">
        <title>The bacterial genus Collimonas: mycophagy, weathering and other adaptive solutions to life in oligotrophic soil environments.</title>
        <authorList>
            <person name="Leveau J.H."/>
            <person name="Uroz S."/>
            <person name="de Boer W."/>
        </authorList>
    </citation>
    <scope>NUCLEOTIDE SEQUENCE [LARGE SCALE GENOMIC DNA]</scope>
    <source>
        <strain evidence="2 3">Ter331</strain>
    </source>
</reference>
<evidence type="ECO:0000313" key="3">
    <source>
        <dbReference type="Proteomes" id="UP000008392"/>
    </source>
</evidence>
<organism evidence="2 3">
    <name type="scientific">Collimonas fungivorans (strain Ter331)</name>
    <dbReference type="NCBI Taxonomy" id="1005048"/>
    <lineage>
        <taxon>Bacteria</taxon>
        <taxon>Pseudomonadati</taxon>
        <taxon>Pseudomonadota</taxon>
        <taxon>Betaproteobacteria</taxon>
        <taxon>Burkholderiales</taxon>
        <taxon>Oxalobacteraceae</taxon>
        <taxon>Collimonas</taxon>
    </lineage>
</organism>
<evidence type="ECO:0000313" key="2">
    <source>
        <dbReference type="EMBL" id="AEK62026.1"/>
    </source>
</evidence>
<reference evidence="2 3" key="3">
    <citation type="journal article" date="2008" name="FEMS Microbiol. Ecol.">
        <title>Identification and characterization of genes underlying chitinolysis in Collimonas fungivorans Ter331.</title>
        <authorList>
            <person name="Fritsche K."/>
            <person name="de Boer W."/>
            <person name="Gerards S."/>
            <person name="van den Berg M."/>
            <person name="van Veen J.A."/>
            <person name="Leveau J.H."/>
        </authorList>
    </citation>
    <scope>NUCLEOTIDE SEQUENCE [LARGE SCALE GENOMIC DNA]</scope>
    <source>
        <strain evidence="2 3">Ter331</strain>
    </source>
</reference>
<reference evidence="2 3" key="5">
    <citation type="journal article" date="2011" name="ISME J.">
        <title>Dual transcriptional profiling of a bacterial/fungal confrontation: Collimonas fungivorans versus Aspergillus niger.</title>
        <authorList>
            <person name="Mela F."/>
            <person name="Fritsche K."/>
            <person name="de Boer W."/>
            <person name="van Veen J.A."/>
            <person name="de Graaff L.H."/>
            <person name="van den Berg M."/>
            <person name="Leveau J.H."/>
        </authorList>
    </citation>
    <scope>NUCLEOTIDE SEQUENCE [LARGE SCALE GENOMIC DNA]</scope>
    <source>
        <strain evidence="2 3">Ter331</strain>
    </source>
</reference>
<feature type="chain" id="PRO_5012067797" evidence="1">
    <location>
        <begin position="16"/>
        <end position="187"/>
    </location>
</feature>
<dbReference type="HOGENOM" id="CLU_1445354_0_0_4"/>
<keyword evidence="3" id="KW-1185">Reference proteome</keyword>
<dbReference type="RefSeq" id="WP_014006179.1">
    <property type="nucleotide sequence ID" value="NC_015856.1"/>
</dbReference>
<reference evidence="3" key="6">
    <citation type="submission" date="2011-05" db="EMBL/GenBank/DDBJ databases">
        <title>Complete sequence of Collimonas fungivorans Ter331.</title>
        <authorList>
            <person name="Leveau J.H."/>
        </authorList>
    </citation>
    <scope>NUCLEOTIDE SEQUENCE [LARGE SCALE GENOMIC DNA]</scope>
    <source>
        <strain evidence="3">Ter331</strain>
    </source>
</reference>
<dbReference type="Gene3D" id="3.30.1150.10">
    <property type="match status" value="1"/>
</dbReference>
<dbReference type="AlphaFoldDB" id="G0AK99"/>
<proteinExistence type="predicted"/>
<reference evidence="2 3" key="2">
    <citation type="journal article" date="2006" name="J. Microbiol. Methods">
        <title>Genomic flank-sequencing of plasposon insertion sites for rapid identification of functional genes.</title>
        <authorList>
            <person name="Leveau J.H."/>
            <person name="Gerards S."/>
            <person name="Fritsche K."/>
            <person name="Zondag G."/>
            <person name="van Veen J.A."/>
        </authorList>
    </citation>
    <scope>NUCLEOTIDE SEQUENCE [LARGE SCALE GENOMIC DNA]</scope>
    <source>
        <strain evidence="2 3">Ter331</strain>
    </source>
</reference>
<accession>G0AK99</accession>
<dbReference type="EMBL" id="CP002745">
    <property type="protein sequence ID" value="AEK62026.1"/>
    <property type="molecule type" value="Genomic_DNA"/>
</dbReference>
<dbReference type="KEGG" id="cfu:CFU_2198"/>
<keyword evidence="1" id="KW-0732">Signal</keyword>
<dbReference type="Proteomes" id="UP000008392">
    <property type="component" value="Chromosome"/>
</dbReference>